<proteinExistence type="predicted"/>
<organism evidence="1 2">
    <name type="scientific">Pochonia chlamydosporia 170</name>
    <dbReference type="NCBI Taxonomy" id="1380566"/>
    <lineage>
        <taxon>Eukaryota</taxon>
        <taxon>Fungi</taxon>
        <taxon>Dikarya</taxon>
        <taxon>Ascomycota</taxon>
        <taxon>Pezizomycotina</taxon>
        <taxon>Sordariomycetes</taxon>
        <taxon>Hypocreomycetidae</taxon>
        <taxon>Hypocreales</taxon>
        <taxon>Clavicipitaceae</taxon>
        <taxon>Pochonia</taxon>
    </lineage>
</organism>
<keyword evidence="2" id="KW-1185">Reference proteome</keyword>
<dbReference type="EMBL" id="LSBJ02000002">
    <property type="protein sequence ID" value="OAQ70262.1"/>
    <property type="molecule type" value="Genomic_DNA"/>
</dbReference>
<dbReference type="KEGG" id="pchm:VFPPC_15557"/>
<dbReference type="GeneID" id="28857304"/>
<dbReference type="Proteomes" id="UP000078397">
    <property type="component" value="Unassembled WGS sequence"/>
</dbReference>
<gene>
    <name evidence="1" type="ORF">VFPPC_15557</name>
</gene>
<dbReference type="RefSeq" id="XP_018146799.1">
    <property type="nucleotide sequence ID" value="XM_018293310.1"/>
</dbReference>
<dbReference type="AlphaFoldDB" id="A0A179FXA8"/>
<evidence type="ECO:0000313" key="2">
    <source>
        <dbReference type="Proteomes" id="UP000078397"/>
    </source>
</evidence>
<protein>
    <submittedName>
        <fullName evidence="1">Uncharacterized protein</fullName>
    </submittedName>
</protein>
<name>A0A179FXA8_METCM</name>
<comment type="caution">
    <text evidence="1">The sequence shown here is derived from an EMBL/GenBank/DDBJ whole genome shotgun (WGS) entry which is preliminary data.</text>
</comment>
<reference evidence="1 2" key="1">
    <citation type="journal article" date="2016" name="PLoS Pathog.">
        <title>Biosynthesis of antibiotic leucinostatins in bio-control fungus Purpureocillium lilacinum and their inhibition on phytophthora revealed by genome mining.</title>
        <authorList>
            <person name="Wang G."/>
            <person name="Liu Z."/>
            <person name="Lin R."/>
            <person name="Li E."/>
            <person name="Mao Z."/>
            <person name="Ling J."/>
            <person name="Yang Y."/>
            <person name="Yin W.B."/>
            <person name="Xie B."/>
        </authorList>
    </citation>
    <scope>NUCLEOTIDE SEQUENCE [LARGE SCALE GENOMIC DNA]</scope>
    <source>
        <strain evidence="1">170</strain>
    </source>
</reference>
<evidence type="ECO:0000313" key="1">
    <source>
        <dbReference type="EMBL" id="OAQ70262.1"/>
    </source>
</evidence>
<accession>A0A179FXA8</accession>
<sequence>MFLVFVIYSSCAQYRTAYNTLCMYCMYCNPLGTLGVQTARTNNIPPPQPRRAALICHHFNS</sequence>